<evidence type="ECO:0000313" key="3">
    <source>
        <dbReference type="EMBL" id="OGY10547.1"/>
    </source>
</evidence>
<proteinExistence type="predicted"/>
<evidence type="ECO:0000256" key="2">
    <source>
        <dbReference type="SAM" id="SignalP"/>
    </source>
</evidence>
<feature type="transmembrane region" description="Helical" evidence="1">
    <location>
        <begin position="92"/>
        <end position="116"/>
    </location>
</feature>
<feature type="signal peptide" evidence="2">
    <location>
        <begin position="1"/>
        <end position="28"/>
    </location>
</feature>
<feature type="chain" id="PRO_5009580966" evidence="2">
    <location>
        <begin position="29"/>
        <end position="172"/>
    </location>
</feature>
<dbReference type="EMBL" id="MHBZ01000033">
    <property type="protein sequence ID" value="OGY10547.1"/>
    <property type="molecule type" value="Genomic_DNA"/>
</dbReference>
<keyword evidence="1" id="KW-1133">Transmembrane helix</keyword>
<protein>
    <submittedName>
        <fullName evidence="3">Uncharacterized protein</fullName>
    </submittedName>
</protein>
<dbReference type="Proteomes" id="UP000178319">
    <property type="component" value="Unassembled WGS sequence"/>
</dbReference>
<reference evidence="3 4" key="1">
    <citation type="journal article" date="2016" name="Nat. Commun.">
        <title>Thousands of microbial genomes shed light on interconnected biogeochemical processes in an aquifer system.</title>
        <authorList>
            <person name="Anantharaman K."/>
            <person name="Brown C.T."/>
            <person name="Hug L.A."/>
            <person name="Sharon I."/>
            <person name="Castelle C.J."/>
            <person name="Probst A.J."/>
            <person name="Thomas B.C."/>
            <person name="Singh A."/>
            <person name="Wilkins M.J."/>
            <person name="Karaoz U."/>
            <person name="Brodie E.L."/>
            <person name="Williams K.H."/>
            <person name="Hubbard S.S."/>
            <person name="Banfield J.F."/>
        </authorList>
    </citation>
    <scope>NUCLEOTIDE SEQUENCE [LARGE SCALE GENOMIC DNA]</scope>
</reference>
<dbReference type="STRING" id="1797516.A3D26_00405"/>
<comment type="caution">
    <text evidence="3">The sequence shown here is derived from an EMBL/GenBank/DDBJ whole genome shotgun (WGS) entry which is preliminary data.</text>
</comment>
<organism evidence="3 4">
    <name type="scientific">Candidatus Blackburnbacteria bacterium RIFCSPHIGHO2_02_FULL_44_20</name>
    <dbReference type="NCBI Taxonomy" id="1797516"/>
    <lineage>
        <taxon>Bacteria</taxon>
        <taxon>Candidatus Blackburniibacteriota</taxon>
    </lineage>
</organism>
<evidence type="ECO:0000313" key="4">
    <source>
        <dbReference type="Proteomes" id="UP000178319"/>
    </source>
</evidence>
<accession>A0A1G1V592</accession>
<feature type="transmembrane region" description="Helical" evidence="1">
    <location>
        <begin position="137"/>
        <end position="158"/>
    </location>
</feature>
<keyword evidence="1" id="KW-0472">Membrane</keyword>
<keyword evidence="1" id="KW-0812">Transmembrane</keyword>
<sequence length="172" mass="17747">MQKAWVKIVSSVLLFFVFVLFSGSLSVAAPYSDQRACEGVCGPGNCTIDPGGSNWVCLTAPKGSALPGLFGKVTPPVGVSPGVSGIGNLIGAVLRILVLVSGIWALFNFIIAGYQFMQAGGDSKAVSAAWARIWQSLVGIVVVAASFLFAAIIGQLFFGDATAILKPVLVTP</sequence>
<name>A0A1G1V592_9BACT</name>
<gene>
    <name evidence="3" type="ORF">A3D26_00405</name>
</gene>
<evidence type="ECO:0000256" key="1">
    <source>
        <dbReference type="SAM" id="Phobius"/>
    </source>
</evidence>
<dbReference type="AlphaFoldDB" id="A0A1G1V592"/>
<keyword evidence="2" id="KW-0732">Signal</keyword>